<keyword evidence="5 14" id="KW-0698">rRNA processing</keyword>
<keyword evidence="7 14" id="KW-0808">Transferase</keyword>
<sequence length="362" mass="40203">MPPLPLITAQTEEKLLAFLTEHGHTKFRVQQVMDWVWRKRVTSFDAMTNLSPALRTLLAENFRFHSPEIVEIHGSADTTRKFLTRMEDGSLVESVIIPASAAEDGEQSDRVTLCVSSQVGCAFGCKFCASGLLGLKRNLTTGEIIGQILSAESIAGKRVNNLVFMGMGEPLSNVDNLLDALEIITSHRGLEIGARHITISTSGFVPGLEKLAAYPKQIRLAVSLHGATDEVRDQIMPVNKKWPLSQLIPALEEWGRDRNQMPTLEYILIKDVNDSPKDASHLVRIAKKLHAKVNLIPYNTVEGLPWERPSEGRCRAFRDAVHKARIPVTMRYEKGHDINAACGQLRLRKEQENNGGSPSCRA</sequence>
<evidence type="ECO:0000256" key="3">
    <source>
        <dbReference type="ARBA" id="ARBA00022485"/>
    </source>
</evidence>
<gene>
    <name evidence="14 16" type="primary">rlmN</name>
    <name evidence="16" type="ORF">CXU22_01725</name>
</gene>
<comment type="function">
    <text evidence="14">Specifically methylates position 2 of adenine 2503 in 23S rRNA and position 2 of adenine 37 in tRNAs.</text>
</comment>
<comment type="subcellular location">
    <subcellularLocation>
        <location evidence="1 14">Cytoplasm</location>
    </subcellularLocation>
</comment>
<dbReference type="GO" id="GO:0051539">
    <property type="term" value="F:4 iron, 4 sulfur cluster binding"/>
    <property type="evidence" value="ECO:0007669"/>
    <property type="project" value="UniProtKB-UniRule"/>
</dbReference>
<feature type="active site" description="S-methylcysteine intermediate" evidence="14">
    <location>
        <position position="342"/>
    </location>
</feature>
<dbReference type="SUPFAM" id="SSF102114">
    <property type="entry name" value="Radical SAM enzymes"/>
    <property type="match status" value="1"/>
</dbReference>
<keyword evidence="6 14" id="KW-0489">Methyltransferase</keyword>
<dbReference type="EC" id="2.1.1.192" evidence="14"/>
<evidence type="ECO:0000256" key="11">
    <source>
        <dbReference type="ARBA" id="ARBA00023004"/>
    </source>
</evidence>
<dbReference type="PIRSF" id="PIRSF006004">
    <property type="entry name" value="CHP00048"/>
    <property type="match status" value="1"/>
</dbReference>
<dbReference type="InterPro" id="IPR048641">
    <property type="entry name" value="RlmN_N"/>
</dbReference>
<evidence type="ECO:0000256" key="4">
    <source>
        <dbReference type="ARBA" id="ARBA00022490"/>
    </source>
</evidence>
<feature type="binding site" evidence="14">
    <location>
        <position position="121"/>
    </location>
    <ligand>
        <name>[4Fe-4S] cluster</name>
        <dbReference type="ChEBI" id="CHEBI:49883"/>
        <note>4Fe-4S-S-AdoMet</note>
    </ligand>
</feature>
<evidence type="ECO:0000256" key="7">
    <source>
        <dbReference type="ARBA" id="ARBA00022679"/>
    </source>
</evidence>
<dbReference type="SFLD" id="SFLDF00275">
    <property type="entry name" value="adenosine_C2_methyltransferase"/>
    <property type="match status" value="1"/>
</dbReference>
<dbReference type="InterPro" id="IPR058240">
    <property type="entry name" value="rSAM_sf"/>
</dbReference>
<evidence type="ECO:0000256" key="13">
    <source>
        <dbReference type="ARBA" id="ARBA00023157"/>
    </source>
</evidence>
<evidence type="ECO:0000256" key="1">
    <source>
        <dbReference type="ARBA" id="ARBA00004496"/>
    </source>
</evidence>
<comment type="miscellaneous">
    <text evidence="14">Reaction proceeds by a ping-pong mechanism involving intermediate methylation of a conserved cysteine residue.</text>
</comment>
<dbReference type="PANTHER" id="PTHR30544:SF5">
    <property type="entry name" value="RADICAL SAM CORE DOMAIN-CONTAINING PROTEIN"/>
    <property type="match status" value="1"/>
</dbReference>
<protein>
    <recommendedName>
        <fullName evidence="14">Probable dual-specificity RNA methyltransferase RlmN</fullName>
        <ecNumber evidence="14">2.1.1.192</ecNumber>
    </recommendedName>
    <alternativeName>
        <fullName evidence="14">23S rRNA (adenine(2503)-C(2))-methyltransferase</fullName>
    </alternativeName>
    <alternativeName>
        <fullName evidence="14">23S rRNA m2A2503 methyltransferase</fullName>
    </alternativeName>
    <alternativeName>
        <fullName evidence="14">Ribosomal RNA large subunit methyltransferase N</fullName>
    </alternativeName>
    <alternativeName>
        <fullName evidence="14">tRNA (adenine(37)-C(2))-methyltransferase</fullName>
    </alternativeName>
    <alternativeName>
        <fullName evidence="14">tRNA m2A37 methyltransferase</fullName>
    </alternativeName>
</protein>
<evidence type="ECO:0000256" key="14">
    <source>
        <dbReference type="HAMAP-Rule" id="MF_01849"/>
    </source>
</evidence>
<keyword evidence="10 14" id="KW-0479">Metal-binding</keyword>
<dbReference type="RefSeq" id="WP_102711924.1">
    <property type="nucleotide sequence ID" value="NZ_PJKA01000003.1"/>
</dbReference>
<keyword evidence="12 14" id="KW-0411">Iron-sulfur</keyword>
<dbReference type="OrthoDB" id="9793973at2"/>
<reference evidence="16 17" key="1">
    <citation type="journal article" date="2017" name="BMC Genomics">
        <title>Genome sequencing of 39 Akkermansia muciniphila isolates reveals its population structure, genomic and functional diverisity, and global distribution in mammalian gut microbiotas.</title>
        <authorList>
            <person name="Guo X."/>
            <person name="Li S."/>
            <person name="Zhang J."/>
            <person name="Wu F."/>
            <person name="Li X."/>
            <person name="Wu D."/>
            <person name="Zhang M."/>
            <person name="Ou Z."/>
            <person name="Jie Z."/>
            <person name="Yan Q."/>
            <person name="Li P."/>
            <person name="Yi J."/>
            <person name="Peng Y."/>
        </authorList>
    </citation>
    <scope>NUCLEOTIDE SEQUENCE [LARGE SCALE GENOMIC DNA]</scope>
    <source>
        <strain evidence="16 17">GP24</strain>
    </source>
</reference>
<keyword evidence="9 14" id="KW-0819">tRNA processing</keyword>
<dbReference type="Pfam" id="PF21016">
    <property type="entry name" value="RlmN_N"/>
    <property type="match status" value="1"/>
</dbReference>
<evidence type="ECO:0000259" key="15">
    <source>
        <dbReference type="PROSITE" id="PS51918"/>
    </source>
</evidence>
<dbReference type="GO" id="GO:0005737">
    <property type="term" value="C:cytoplasm"/>
    <property type="evidence" value="ECO:0007669"/>
    <property type="project" value="UniProtKB-SubCell"/>
</dbReference>
<feature type="active site" description="Proton acceptor" evidence="14">
    <location>
        <position position="93"/>
    </location>
</feature>
<evidence type="ECO:0000256" key="6">
    <source>
        <dbReference type="ARBA" id="ARBA00022603"/>
    </source>
</evidence>
<dbReference type="InterPro" id="IPR013785">
    <property type="entry name" value="Aldolase_TIM"/>
</dbReference>
<comment type="catalytic activity">
    <reaction evidence="14">
        <text>adenosine(2503) in 23S rRNA + 2 reduced [2Fe-2S]-[ferredoxin] + 2 S-adenosyl-L-methionine = 2-methyladenosine(2503) in 23S rRNA + 5'-deoxyadenosine + L-methionine + 2 oxidized [2Fe-2S]-[ferredoxin] + S-adenosyl-L-homocysteine</text>
        <dbReference type="Rhea" id="RHEA:42916"/>
        <dbReference type="Rhea" id="RHEA-COMP:10000"/>
        <dbReference type="Rhea" id="RHEA-COMP:10001"/>
        <dbReference type="Rhea" id="RHEA-COMP:10152"/>
        <dbReference type="Rhea" id="RHEA-COMP:10282"/>
        <dbReference type="ChEBI" id="CHEBI:17319"/>
        <dbReference type="ChEBI" id="CHEBI:33737"/>
        <dbReference type="ChEBI" id="CHEBI:33738"/>
        <dbReference type="ChEBI" id="CHEBI:57844"/>
        <dbReference type="ChEBI" id="CHEBI:57856"/>
        <dbReference type="ChEBI" id="CHEBI:59789"/>
        <dbReference type="ChEBI" id="CHEBI:74411"/>
        <dbReference type="ChEBI" id="CHEBI:74497"/>
        <dbReference type="EC" id="2.1.1.192"/>
    </reaction>
</comment>
<dbReference type="GO" id="GO:0070475">
    <property type="term" value="P:rRNA base methylation"/>
    <property type="evidence" value="ECO:0007669"/>
    <property type="project" value="UniProtKB-UniRule"/>
</dbReference>
<evidence type="ECO:0000313" key="17">
    <source>
        <dbReference type="Proteomes" id="UP000236000"/>
    </source>
</evidence>
<dbReference type="NCBIfam" id="TIGR00048">
    <property type="entry name" value="rRNA_mod_RlmN"/>
    <property type="match status" value="1"/>
</dbReference>
<evidence type="ECO:0000256" key="9">
    <source>
        <dbReference type="ARBA" id="ARBA00022694"/>
    </source>
</evidence>
<evidence type="ECO:0000256" key="8">
    <source>
        <dbReference type="ARBA" id="ARBA00022691"/>
    </source>
</evidence>
<dbReference type="SFLD" id="SFLDG01062">
    <property type="entry name" value="methyltransferase_(Class_A)"/>
    <property type="match status" value="1"/>
</dbReference>
<keyword evidence="3 14" id="KW-0004">4Fe-4S</keyword>
<organism evidence="16 17">
    <name type="scientific">Akkermansia muciniphila</name>
    <dbReference type="NCBI Taxonomy" id="239935"/>
    <lineage>
        <taxon>Bacteria</taxon>
        <taxon>Pseudomonadati</taxon>
        <taxon>Verrucomicrobiota</taxon>
        <taxon>Verrucomicrobiia</taxon>
        <taxon>Verrucomicrobiales</taxon>
        <taxon>Akkermansiaceae</taxon>
        <taxon>Akkermansia</taxon>
    </lineage>
</organism>
<evidence type="ECO:0000256" key="10">
    <source>
        <dbReference type="ARBA" id="ARBA00022723"/>
    </source>
</evidence>
<keyword evidence="4 14" id="KW-0963">Cytoplasm</keyword>
<dbReference type="EMBL" id="PJKA01000003">
    <property type="protein sequence ID" value="PNC19756.1"/>
    <property type="molecule type" value="Genomic_DNA"/>
</dbReference>
<dbReference type="Gene3D" id="1.10.150.530">
    <property type="match status" value="1"/>
</dbReference>
<dbReference type="GO" id="GO:0000049">
    <property type="term" value="F:tRNA binding"/>
    <property type="evidence" value="ECO:0007669"/>
    <property type="project" value="UniProtKB-UniRule"/>
</dbReference>
<feature type="binding site" evidence="14">
    <location>
        <position position="128"/>
    </location>
    <ligand>
        <name>[4Fe-4S] cluster</name>
        <dbReference type="ChEBI" id="CHEBI:49883"/>
        <note>4Fe-4S-S-AdoMet</note>
    </ligand>
</feature>
<dbReference type="Gene3D" id="3.20.20.70">
    <property type="entry name" value="Aldolase class I"/>
    <property type="match status" value="1"/>
</dbReference>
<feature type="binding site" evidence="14">
    <location>
        <position position="200"/>
    </location>
    <ligand>
        <name>S-adenosyl-L-methionine</name>
        <dbReference type="ChEBI" id="CHEBI:59789"/>
    </ligand>
</feature>
<keyword evidence="8 14" id="KW-0949">S-adenosyl-L-methionine</keyword>
<evidence type="ECO:0000313" key="16">
    <source>
        <dbReference type="EMBL" id="PNC19756.1"/>
    </source>
</evidence>
<keyword evidence="11 14" id="KW-0408">Iron</keyword>
<evidence type="ECO:0000256" key="5">
    <source>
        <dbReference type="ARBA" id="ARBA00022552"/>
    </source>
</evidence>
<dbReference type="GO" id="GO:0002935">
    <property type="term" value="F:tRNA (adenine(37)-C2)-methyltransferase activity"/>
    <property type="evidence" value="ECO:0007669"/>
    <property type="project" value="UniProtKB-UniRule"/>
</dbReference>
<proteinExistence type="inferred from homology"/>
<dbReference type="FunFam" id="3.20.20.70:FF:000014">
    <property type="entry name" value="Probable dual-specificity RNA methyltransferase RlmN"/>
    <property type="match status" value="1"/>
</dbReference>
<dbReference type="InterPro" id="IPR027492">
    <property type="entry name" value="RNA_MTrfase_RlmN"/>
</dbReference>
<dbReference type="CDD" id="cd01335">
    <property type="entry name" value="Radical_SAM"/>
    <property type="match status" value="1"/>
</dbReference>
<dbReference type="GO" id="GO:0070040">
    <property type="term" value="F:rRNA (adenine(2503)-C2-)-methyltransferase activity"/>
    <property type="evidence" value="ECO:0007669"/>
    <property type="project" value="UniProtKB-UniRule"/>
</dbReference>
<dbReference type="PANTHER" id="PTHR30544">
    <property type="entry name" value="23S RRNA METHYLTRANSFERASE"/>
    <property type="match status" value="1"/>
</dbReference>
<feature type="domain" description="Radical SAM core" evidence="15">
    <location>
        <begin position="107"/>
        <end position="337"/>
    </location>
</feature>
<keyword evidence="13 14" id="KW-1015">Disulfide bond</keyword>
<accession>A0A2N8HG61</accession>
<feature type="binding site" evidence="14">
    <location>
        <begin position="223"/>
        <end position="225"/>
    </location>
    <ligand>
        <name>S-adenosyl-L-methionine</name>
        <dbReference type="ChEBI" id="CHEBI:59789"/>
    </ligand>
</feature>
<comment type="catalytic activity">
    <reaction evidence="14">
        <text>adenosine(37) in tRNA + 2 reduced [2Fe-2S]-[ferredoxin] + 2 S-adenosyl-L-methionine = 2-methyladenosine(37) in tRNA + 5'-deoxyadenosine + L-methionine + 2 oxidized [2Fe-2S]-[ferredoxin] + S-adenosyl-L-homocysteine</text>
        <dbReference type="Rhea" id="RHEA:43332"/>
        <dbReference type="Rhea" id="RHEA-COMP:10000"/>
        <dbReference type="Rhea" id="RHEA-COMP:10001"/>
        <dbReference type="Rhea" id="RHEA-COMP:10162"/>
        <dbReference type="Rhea" id="RHEA-COMP:10485"/>
        <dbReference type="ChEBI" id="CHEBI:17319"/>
        <dbReference type="ChEBI" id="CHEBI:33737"/>
        <dbReference type="ChEBI" id="CHEBI:33738"/>
        <dbReference type="ChEBI" id="CHEBI:57844"/>
        <dbReference type="ChEBI" id="CHEBI:57856"/>
        <dbReference type="ChEBI" id="CHEBI:59789"/>
        <dbReference type="ChEBI" id="CHEBI:74411"/>
        <dbReference type="ChEBI" id="CHEBI:74497"/>
        <dbReference type="EC" id="2.1.1.192"/>
    </reaction>
</comment>
<feature type="binding site" evidence="14">
    <location>
        <position position="299"/>
    </location>
    <ligand>
        <name>S-adenosyl-L-methionine</name>
        <dbReference type="ChEBI" id="CHEBI:59789"/>
    </ligand>
</feature>
<dbReference type="GO" id="GO:0019843">
    <property type="term" value="F:rRNA binding"/>
    <property type="evidence" value="ECO:0007669"/>
    <property type="project" value="UniProtKB-UniRule"/>
</dbReference>
<dbReference type="GO" id="GO:0046872">
    <property type="term" value="F:metal ion binding"/>
    <property type="evidence" value="ECO:0007669"/>
    <property type="project" value="UniProtKB-KW"/>
</dbReference>
<dbReference type="HAMAP" id="MF_01849">
    <property type="entry name" value="RNA_methyltr_RlmN"/>
    <property type="match status" value="1"/>
</dbReference>
<dbReference type="SFLD" id="SFLDS00029">
    <property type="entry name" value="Radical_SAM"/>
    <property type="match status" value="1"/>
</dbReference>
<dbReference type="InterPro" id="IPR004383">
    <property type="entry name" value="rRNA_lsu_MTrfase_RlmN/Cfr"/>
</dbReference>
<dbReference type="InterPro" id="IPR040072">
    <property type="entry name" value="Methyltransferase_A"/>
</dbReference>
<dbReference type="PROSITE" id="PS51918">
    <property type="entry name" value="RADICAL_SAM"/>
    <property type="match status" value="1"/>
</dbReference>
<comment type="caution">
    <text evidence="16">The sequence shown here is derived from an EMBL/GenBank/DDBJ whole genome shotgun (WGS) entry which is preliminary data.</text>
</comment>
<dbReference type="Pfam" id="PF04055">
    <property type="entry name" value="Radical_SAM"/>
    <property type="match status" value="1"/>
</dbReference>
<dbReference type="GO" id="GO:0030488">
    <property type="term" value="P:tRNA methylation"/>
    <property type="evidence" value="ECO:0007669"/>
    <property type="project" value="UniProtKB-UniRule"/>
</dbReference>
<evidence type="ECO:0000256" key="2">
    <source>
        <dbReference type="ARBA" id="ARBA00007544"/>
    </source>
</evidence>
<feature type="binding site" evidence="14">
    <location>
        <begin position="168"/>
        <end position="169"/>
    </location>
    <ligand>
        <name>S-adenosyl-L-methionine</name>
        <dbReference type="ChEBI" id="CHEBI:59789"/>
    </ligand>
</feature>
<feature type="binding site" evidence="14">
    <location>
        <position position="125"/>
    </location>
    <ligand>
        <name>[4Fe-4S] cluster</name>
        <dbReference type="ChEBI" id="CHEBI:49883"/>
        <note>4Fe-4S-S-AdoMet</note>
    </ligand>
</feature>
<dbReference type="InterPro" id="IPR007197">
    <property type="entry name" value="rSAM"/>
</dbReference>
<evidence type="ECO:0000256" key="12">
    <source>
        <dbReference type="ARBA" id="ARBA00023014"/>
    </source>
</evidence>
<dbReference type="AlphaFoldDB" id="A0A2N8HG61"/>
<name>A0A2N8HG61_9BACT</name>
<comment type="cofactor">
    <cofactor evidence="14">
        <name>[4Fe-4S] cluster</name>
        <dbReference type="ChEBI" id="CHEBI:49883"/>
    </cofactor>
    <text evidence="14">Binds 1 [4Fe-4S] cluster. The cluster is coordinated with 3 cysteines and an exchangeable S-adenosyl-L-methionine.</text>
</comment>
<dbReference type="Proteomes" id="UP000236000">
    <property type="component" value="Unassembled WGS sequence"/>
</dbReference>
<comment type="similarity">
    <text evidence="2 14">Belongs to the radical SAM superfamily. RlmN family.</text>
</comment>
<comment type="caution">
    <text evidence="14">Lacks conserved residue(s) required for the propagation of feature annotation.</text>
</comment>